<proteinExistence type="predicted"/>
<name>A0A164MYK5_9AGAM</name>
<dbReference type="Proteomes" id="UP000076722">
    <property type="component" value="Unassembled WGS sequence"/>
</dbReference>
<protein>
    <submittedName>
        <fullName evidence="1">Uncharacterized protein</fullName>
    </submittedName>
</protein>
<keyword evidence="2" id="KW-1185">Reference proteome</keyword>
<sequence>MDSTHLDRPLKTTLSILQELLLMHEGHSLAPCYAVENFRDVLYEHLVKFLQPWSSAPRMFLSLLWRHDAYICGDASTRYLLGLPAITDSPSSSMLHIICPTSRKQNSMESIGDWLENCEYYRREIRLLPDLIAPGSGASSDECLLYLKQTPFKTMGVKIMPSSNRTLTNGLQFLSMTAHMNMIGENVIHIVYPHMTLAARTIGPVHSRLHLANNFPHLTVLNGTSSHYECAEACHLGDRHALDDRSFQIPIGKQNKVRRLSRNIYYVDGLFCDYQHCPGD</sequence>
<gene>
    <name evidence="1" type="ORF">SISNIDRAFT_491321</name>
</gene>
<dbReference type="AlphaFoldDB" id="A0A164MYK5"/>
<dbReference type="EMBL" id="KV419455">
    <property type="protein sequence ID" value="KZS87178.1"/>
    <property type="molecule type" value="Genomic_DNA"/>
</dbReference>
<reference evidence="1 2" key="1">
    <citation type="journal article" date="2016" name="Mol. Biol. Evol.">
        <title>Comparative Genomics of Early-Diverging Mushroom-Forming Fungi Provides Insights into the Origins of Lignocellulose Decay Capabilities.</title>
        <authorList>
            <person name="Nagy L.G."/>
            <person name="Riley R."/>
            <person name="Tritt A."/>
            <person name="Adam C."/>
            <person name="Daum C."/>
            <person name="Floudas D."/>
            <person name="Sun H."/>
            <person name="Yadav J.S."/>
            <person name="Pangilinan J."/>
            <person name="Larsson K.H."/>
            <person name="Matsuura K."/>
            <person name="Barry K."/>
            <person name="Labutti K."/>
            <person name="Kuo R."/>
            <person name="Ohm R.A."/>
            <person name="Bhattacharya S.S."/>
            <person name="Shirouzu T."/>
            <person name="Yoshinaga Y."/>
            <person name="Martin F.M."/>
            <person name="Grigoriev I.V."/>
            <person name="Hibbett D.S."/>
        </authorList>
    </citation>
    <scope>NUCLEOTIDE SEQUENCE [LARGE SCALE GENOMIC DNA]</scope>
    <source>
        <strain evidence="1 2">HHB9708</strain>
    </source>
</reference>
<accession>A0A164MYK5</accession>
<evidence type="ECO:0000313" key="1">
    <source>
        <dbReference type="EMBL" id="KZS87178.1"/>
    </source>
</evidence>
<evidence type="ECO:0000313" key="2">
    <source>
        <dbReference type="Proteomes" id="UP000076722"/>
    </source>
</evidence>
<organism evidence="1 2">
    <name type="scientific">Sistotremastrum niveocremeum HHB9708</name>
    <dbReference type="NCBI Taxonomy" id="1314777"/>
    <lineage>
        <taxon>Eukaryota</taxon>
        <taxon>Fungi</taxon>
        <taxon>Dikarya</taxon>
        <taxon>Basidiomycota</taxon>
        <taxon>Agaricomycotina</taxon>
        <taxon>Agaricomycetes</taxon>
        <taxon>Sistotremastrales</taxon>
        <taxon>Sistotremastraceae</taxon>
        <taxon>Sertulicium</taxon>
        <taxon>Sertulicium niveocremeum</taxon>
    </lineage>
</organism>